<evidence type="ECO:0000256" key="4">
    <source>
        <dbReference type="ARBA" id="ARBA00022729"/>
    </source>
</evidence>
<dbReference type="InterPro" id="IPR017853">
    <property type="entry name" value="GH"/>
</dbReference>
<dbReference type="PANTHER" id="PTHR11177">
    <property type="entry name" value="CHITINASE"/>
    <property type="match status" value="1"/>
</dbReference>
<evidence type="ECO:0000256" key="5">
    <source>
        <dbReference type="ARBA" id="ARBA00023157"/>
    </source>
</evidence>
<feature type="chain" id="PRO_5014746965" evidence="7">
    <location>
        <begin position="24"/>
        <end position="425"/>
    </location>
</feature>
<dbReference type="GO" id="GO:0004568">
    <property type="term" value="F:chitinase activity"/>
    <property type="evidence" value="ECO:0007669"/>
    <property type="project" value="TreeGrafter"/>
</dbReference>
<keyword evidence="5" id="KW-1015">Disulfide bond</keyword>
<dbReference type="PANTHER" id="PTHR11177:SF235">
    <property type="entry name" value="CHITINASE-LIKE PROTEIN IDGF1-RELATED"/>
    <property type="match status" value="1"/>
</dbReference>
<dbReference type="GO" id="GO:0005576">
    <property type="term" value="C:extracellular region"/>
    <property type="evidence" value="ECO:0007669"/>
    <property type="project" value="UniProtKB-SubCell"/>
</dbReference>
<dbReference type="Gene3D" id="3.20.20.80">
    <property type="entry name" value="Glycosidases"/>
    <property type="match status" value="1"/>
</dbReference>
<dbReference type="InterPro" id="IPR029070">
    <property type="entry name" value="Chitinase_insertion_sf"/>
</dbReference>
<dbReference type="GO" id="GO:0005975">
    <property type="term" value="P:carbohydrate metabolic process"/>
    <property type="evidence" value="ECO:0007669"/>
    <property type="project" value="InterPro"/>
</dbReference>
<comment type="subcellular location">
    <subcellularLocation>
        <location evidence="1">Secreted</location>
    </subcellularLocation>
</comment>
<name>A0A2M4DNK5_ANODA</name>
<dbReference type="VEuPathDB" id="VectorBase:ADAC008553"/>
<feature type="signal peptide" evidence="7">
    <location>
        <begin position="1"/>
        <end position="23"/>
    </location>
</feature>
<dbReference type="Gene3D" id="3.10.50.10">
    <property type="match status" value="1"/>
</dbReference>
<dbReference type="FunFam" id="3.20.20.80:FF:000071">
    <property type="entry name" value="Imaginal disc growth factor"/>
    <property type="match status" value="1"/>
</dbReference>
<dbReference type="EMBL" id="GGFL01014530">
    <property type="protein sequence ID" value="MBW78708.1"/>
    <property type="molecule type" value="Transcribed_RNA"/>
</dbReference>
<accession>A0A2M4DNK5</accession>
<comment type="similarity">
    <text evidence="2">Belongs to the glycosyl hydrolase 18 family. IDGF subfamily.</text>
</comment>
<evidence type="ECO:0000256" key="6">
    <source>
        <dbReference type="ARBA" id="ARBA00023180"/>
    </source>
</evidence>
<dbReference type="GO" id="GO:0008061">
    <property type="term" value="F:chitin binding"/>
    <property type="evidence" value="ECO:0007669"/>
    <property type="project" value="InterPro"/>
</dbReference>
<keyword evidence="4 7" id="KW-0732">Signal</keyword>
<keyword evidence="3" id="KW-0964">Secreted</keyword>
<dbReference type="InterPro" id="IPR011583">
    <property type="entry name" value="Chitinase_II/V-like_cat"/>
</dbReference>
<organism evidence="9">
    <name type="scientific">Anopheles darlingi</name>
    <name type="common">Mosquito</name>
    <dbReference type="NCBI Taxonomy" id="43151"/>
    <lineage>
        <taxon>Eukaryota</taxon>
        <taxon>Metazoa</taxon>
        <taxon>Ecdysozoa</taxon>
        <taxon>Arthropoda</taxon>
        <taxon>Hexapoda</taxon>
        <taxon>Insecta</taxon>
        <taxon>Pterygota</taxon>
        <taxon>Neoptera</taxon>
        <taxon>Endopterygota</taxon>
        <taxon>Diptera</taxon>
        <taxon>Nematocera</taxon>
        <taxon>Culicoidea</taxon>
        <taxon>Culicidae</taxon>
        <taxon>Anophelinae</taxon>
        <taxon>Anopheles</taxon>
    </lineage>
</organism>
<dbReference type="SMART" id="SM00636">
    <property type="entry name" value="Glyco_18"/>
    <property type="match status" value="1"/>
</dbReference>
<dbReference type="InterPro" id="IPR001223">
    <property type="entry name" value="Glyco_hydro18_cat"/>
</dbReference>
<evidence type="ECO:0000256" key="3">
    <source>
        <dbReference type="ARBA" id="ARBA00022525"/>
    </source>
</evidence>
<reference evidence="9" key="1">
    <citation type="submission" date="2018-01" db="EMBL/GenBank/DDBJ databases">
        <title>An insight into the sialome of Amazonian anophelines.</title>
        <authorList>
            <person name="Ribeiro J.M."/>
            <person name="Scarpassa V."/>
            <person name="Calvo E."/>
        </authorList>
    </citation>
    <scope>NUCLEOTIDE SEQUENCE</scope>
</reference>
<dbReference type="AlphaFoldDB" id="A0A2M4DNK5"/>
<evidence type="ECO:0000256" key="1">
    <source>
        <dbReference type="ARBA" id="ARBA00004613"/>
    </source>
</evidence>
<dbReference type="InterPro" id="IPR050314">
    <property type="entry name" value="Glycosyl_Hydrlase_18"/>
</dbReference>
<dbReference type="GO" id="GO:0006032">
    <property type="term" value="P:chitin catabolic process"/>
    <property type="evidence" value="ECO:0007669"/>
    <property type="project" value="TreeGrafter"/>
</dbReference>
<dbReference type="VEuPathDB" id="VectorBase:ADAR2_006401"/>
<protein>
    <submittedName>
        <fullName evidence="9">Putative chitinase</fullName>
    </submittedName>
</protein>
<dbReference type="PROSITE" id="PS51910">
    <property type="entry name" value="GH18_2"/>
    <property type="match status" value="1"/>
</dbReference>
<feature type="domain" description="GH18" evidence="8">
    <location>
        <begin position="30"/>
        <end position="425"/>
    </location>
</feature>
<evidence type="ECO:0000256" key="7">
    <source>
        <dbReference type="SAM" id="SignalP"/>
    </source>
</evidence>
<dbReference type="Pfam" id="PF00704">
    <property type="entry name" value="Glyco_hydro_18"/>
    <property type="match status" value="1"/>
</dbReference>
<evidence type="ECO:0000313" key="9">
    <source>
        <dbReference type="EMBL" id="MBW78708.1"/>
    </source>
</evidence>
<dbReference type="SUPFAM" id="SSF54556">
    <property type="entry name" value="Chitinase insertion domain"/>
    <property type="match status" value="1"/>
</dbReference>
<keyword evidence="6" id="KW-0325">Glycoprotein</keyword>
<dbReference type="SUPFAM" id="SSF51445">
    <property type="entry name" value="(Trans)glycosidases"/>
    <property type="match status" value="1"/>
</dbReference>
<proteinExistence type="inferred from homology"/>
<evidence type="ECO:0000256" key="2">
    <source>
        <dbReference type="ARBA" id="ARBA00006606"/>
    </source>
</evidence>
<evidence type="ECO:0000259" key="8">
    <source>
        <dbReference type="PROSITE" id="PS51910"/>
    </source>
</evidence>
<sequence>MMVGLKIGSLVLVLLALAYTVHAKSVVNGAKVLCFYDGEAALKDDSLTGKVTLVDIELALPYCTHLVYGYAGIDSTTYRLKPLNEALDLDTGRGQYRAATALKSRFPGLKVYLSVGDYYDLTEKDTSEKYLALLESDDSIAAFVSSARTLLKEYGFDGLDLAWQFPQPAPMETTDHILESKGYAYRDGFTKLIRELGGAFGTDGLGLGYTIPPHVNESFFLDIEQLKDLLVYVNINAFDQNNQRRNPEEADYTAPIYEAPGRTPGNNIDAKVKLWSSAGTPLDNIIVGIPTFGRGWKLIKESGTTGVPPVRADGLSPIKSLSSYAGYYSFTEVCAILTDTKQGSMHKVHDPRFGPYAFRVPDENEANGIWLSYEDTESAGNKARYVKAAGLGGIAVNDLADDDYMGRCSLETFAITLAVSKTLSK</sequence>